<gene>
    <name evidence="1" type="ORF">HII17_12800</name>
</gene>
<comment type="caution">
    <text evidence="1">The sequence shown here is derived from an EMBL/GenBank/DDBJ whole genome shotgun (WGS) entry which is preliminary data.</text>
</comment>
<dbReference type="AlphaFoldDB" id="A0A7Y0LDB1"/>
<dbReference type="Proteomes" id="UP000568664">
    <property type="component" value="Unassembled WGS sequence"/>
</dbReference>
<dbReference type="RefSeq" id="WP_169075777.1">
    <property type="nucleotide sequence ID" value="NZ_JABBXH010000004.1"/>
</dbReference>
<dbReference type="InterPro" id="IPR017143">
    <property type="entry name" value="UCP037225"/>
</dbReference>
<sequence length="68" mass="7894">MLESLEEKRIECPHCGHHLHIVLDPTAGDQNYYDECPACCCDIHLDMHIDEVRQKIDLQVDADDEQVF</sequence>
<dbReference type="InterPro" id="IPR025990">
    <property type="entry name" value="zinc_ribbon_bacterial"/>
</dbReference>
<organism evidence="1 2">
    <name type="scientific">Thalassotalea algicola</name>
    <dbReference type="NCBI Taxonomy" id="2716224"/>
    <lineage>
        <taxon>Bacteria</taxon>
        <taxon>Pseudomonadati</taxon>
        <taxon>Pseudomonadota</taxon>
        <taxon>Gammaproteobacteria</taxon>
        <taxon>Alteromonadales</taxon>
        <taxon>Colwelliaceae</taxon>
        <taxon>Thalassotalea</taxon>
    </lineage>
</organism>
<evidence type="ECO:0000313" key="1">
    <source>
        <dbReference type="EMBL" id="NMP32443.1"/>
    </source>
</evidence>
<proteinExistence type="predicted"/>
<keyword evidence="2" id="KW-1185">Reference proteome</keyword>
<protein>
    <submittedName>
        <fullName evidence="1">CPXCG motif-containing cysteine-rich protein</fullName>
    </submittedName>
</protein>
<dbReference type="EMBL" id="JABBXH010000004">
    <property type="protein sequence ID" value="NMP32443.1"/>
    <property type="molecule type" value="Genomic_DNA"/>
</dbReference>
<dbReference type="Pfam" id="PF14255">
    <property type="entry name" value="Zn_ribbon_21"/>
    <property type="match status" value="1"/>
</dbReference>
<evidence type="ECO:0000313" key="2">
    <source>
        <dbReference type="Proteomes" id="UP000568664"/>
    </source>
</evidence>
<accession>A0A7Y0LDB1</accession>
<dbReference type="PIRSF" id="PIRSF037225">
    <property type="entry name" value="UCP037225"/>
    <property type="match status" value="1"/>
</dbReference>
<name>A0A7Y0LDB1_9GAMM</name>
<reference evidence="1 2" key="1">
    <citation type="submission" date="2020-04" db="EMBL/GenBank/DDBJ databases">
        <title>Thalassotalea sp. M1531, isolated from the surface of marine red alga.</title>
        <authorList>
            <person name="Pang L."/>
            <person name="Lu D.-C."/>
        </authorList>
    </citation>
    <scope>NUCLEOTIDE SEQUENCE [LARGE SCALE GENOMIC DNA]</scope>
    <source>
        <strain evidence="1 2">M1531</strain>
    </source>
</reference>